<protein>
    <submittedName>
        <fullName evidence="2">PucR C-terminal helix-turn-helix domain-containing protein</fullName>
    </submittedName>
</protein>
<dbReference type="InterPro" id="IPR025736">
    <property type="entry name" value="PucR_C-HTH_dom"/>
</dbReference>
<keyword evidence="3" id="KW-1185">Reference proteome</keyword>
<gene>
    <name evidence="2" type="ORF">Ga0074812_103236</name>
</gene>
<evidence type="ECO:0000313" key="2">
    <source>
        <dbReference type="EMBL" id="CUU54746.1"/>
    </source>
</evidence>
<dbReference type="AlphaFoldDB" id="A0A0S4QJP3"/>
<dbReference type="EMBL" id="FAOZ01000003">
    <property type="protein sequence ID" value="CUU54746.1"/>
    <property type="molecule type" value="Genomic_DNA"/>
</dbReference>
<evidence type="ECO:0000313" key="3">
    <source>
        <dbReference type="Proteomes" id="UP000198802"/>
    </source>
</evidence>
<dbReference type="InterPro" id="IPR051448">
    <property type="entry name" value="CdaR-like_regulators"/>
</dbReference>
<proteinExistence type="predicted"/>
<dbReference type="Proteomes" id="UP000198802">
    <property type="component" value="Unassembled WGS sequence"/>
</dbReference>
<evidence type="ECO:0000259" key="1">
    <source>
        <dbReference type="Pfam" id="PF13556"/>
    </source>
</evidence>
<accession>A0A0S4QJP3</accession>
<dbReference type="Pfam" id="PF13556">
    <property type="entry name" value="HTH_30"/>
    <property type="match status" value="1"/>
</dbReference>
<organism evidence="2 3">
    <name type="scientific">Parafrankia irregularis</name>
    <dbReference type="NCBI Taxonomy" id="795642"/>
    <lineage>
        <taxon>Bacteria</taxon>
        <taxon>Bacillati</taxon>
        <taxon>Actinomycetota</taxon>
        <taxon>Actinomycetes</taxon>
        <taxon>Frankiales</taxon>
        <taxon>Frankiaceae</taxon>
        <taxon>Parafrankia</taxon>
    </lineage>
</organism>
<dbReference type="PANTHER" id="PTHR33744">
    <property type="entry name" value="CARBOHYDRATE DIACID REGULATOR"/>
    <property type="match status" value="1"/>
</dbReference>
<feature type="domain" description="PucR C-terminal helix-turn-helix" evidence="1">
    <location>
        <begin position="373"/>
        <end position="430"/>
    </location>
</feature>
<reference evidence="3" key="1">
    <citation type="submission" date="2015-11" db="EMBL/GenBank/DDBJ databases">
        <authorList>
            <person name="Varghese N."/>
        </authorList>
    </citation>
    <scope>NUCLEOTIDE SEQUENCE [LARGE SCALE GENOMIC DNA]</scope>
    <source>
        <strain evidence="3">DSM 45899</strain>
    </source>
</reference>
<name>A0A0S4QJP3_9ACTN</name>
<dbReference type="InterPro" id="IPR042070">
    <property type="entry name" value="PucR_C-HTH_sf"/>
</dbReference>
<dbReference type="PANTHER" id="PTHR33744:SF7">
    <property type="entry name" value="PUCR FAMILY TRANSCRIPTIONAL REGULATOR"/>
    <property type="match status" value="1"/>
</dbReference>
<dbReference type="Gene3D" id="1.10.10.2840">
    <property type="entry name" value="PucR C-terminal helix-turn-helix domain"/>
    <property type="match status" value="1"/>
</dbReference>
<sequence>MTPGSDAAAPGASASAWLYESVGRLSDTVVAAFGGLPWYTRLSAHSRSWVRLIAHQEIATMAQSLVAARAPSLQNIFSGVPAEVARQISFDQTVELLQVTVDVVLRVANAEADEALDPATSAVLRAELERYGREVAFQAATVYAKAAEHRGRAVAGRRALLLEALVDGREDQIAARAADVVPLGLPVRILGMTPPEGAADPLLDEIARIAGRLGLVSCAAARGKAVVVIAVQGPSSATAATGGGPTVFAADPADAAVAAGTGTGTGGGSRGGAGTTMEGGAPVDLVSGLRGLVDGPAGPGIVISEPVASVARAGPATAAVLSGLRALAAWPGNPAVVSTEDLLVERVLCGDTQAARQLVATCVDPLVSAGHGLVETVDAMLRCDGSPEAAARSLPVHVNTLRYRITKIVSLTGRDPRRYRDASALRIAFALARTGTTPSVLLP</sequence>
<dbReference type="RefSeq" id="WP_091272547.1">
    <property type="nucleotide sequence ID" value="NZ_FAOZ01000003.1"/>
</dbReference>